<feature type="compositionally biased region" description="Basic and acidic residues" evidence="1">
    <location>
        <begin position="89"/>
        <end position="112"/>
    </location>
</feature>
<dbReference type="CDD" id="cd00158">
    <property type="entry name" value="RHOD"/>
    <property type="match status" value="1"/>
</dbReference>
<dbReference type="InterPro" id="IPR036873">
    <property type="entry name" value="Rhodanese-like_dom_sf"/>
</dbReference>
<dbReference type="EMBL" id="MCFA01000053">
    <property type="protein sequence ID" value="ORY12233.1"/>
    <property type="molecule type" value="Genomic_DNA"/>
</dbReference>
<feature type="domain" description="Rhodanese" evidence="2">
    <location>
        <begin position="2"/>
        <end position="91"/>
    </location>
</feature>
<dbReference type="PANTHER" id="PTHR45431">
    <property type="entry name" value="RHODANESE-LIKE DOMAIN-CONTAINING PROTEIN 15, CHLOROPLASTIC"/>
    <property type="match status" value="1"/>
</dbReference>
<evidence type="ECO:0000313" key="3">
    <source>
        <dbReference type="EMBL" id="ORY12233.1"/>
    </source>
</evidence>
<dbReference type="SUPFAM" id="SSF52821">
    <property type="entry name" value="Rhodanese/Cell cycle control phosphatase"/>
    <property type="match status" value="1"/>
</dbReference>
<dbReference type="Pfam" id="PF00581">
    <property type="entry name" value="Rhodanese"/>
    <property type="match status" value="1"/>
</dbReference>
<dbReference type="OrthoDB" id="361797at2759"/>
<dbReference type="Gene3D" id="3.40.250.10">
    <property type="entry name" value="Rhodanese-like domain"/>
    <property type="match status" value="1"/>
</dbReference>
<dbReference type="STRING" id="1231657.A0A1Y1ZPQ7"/>
<accession>A0A1Y1ZPQ7</accession>
<gene>
    <name evidence="3" type="ORF">BCR34DRAFT_482964</name>
</gene>
<comment type="caution">
    <text evidence="3">The sequence shown here is derived from an EMBL/GenBank/DDBJ whole genome shotgun (WGS) entry which is preliminary data.</text>
</comment>
<feature type="region of interest" description="Disordered" evidence="1">
    <location>
        <begin position="89"/>
        <end position="113"/>
    </location>
</feature>
<keyword evidence="4" id="KW-1185">Reference proteome</keyword>
<proteinExistence type="predicted"/>
<sequence length="144" mass="15928">MAAQTQYLIDVRTPAEFSTGYLGNAINIEYQLIHQLPNVVSSVHKNDRITLYCRSGRRSAIAMGVLEKMGYADVRDIGGFEDARRVLESEEGQLDRVPKSDSGEKVTMKDVAQKQARQEALGSLLAGLRSEEKNIVSQTVEVEA</sequence>
<evidence type="ECO:0000313" key="4">
    <source>
        <dbReference type="Proteomes" id="UP000193144"/>
    </source>
</evidence>
<dbReference type="InterPro" id="IPR001763">
    <property type="entry name" value="Rhodanese-like_dom"/>
</dbReference>
<dbReference type="InterPro" id="IPR052367">
    <property type="entry name" value="Thiosulfate_ST/Rhodanese-like"/>
</dbReference>
<name>A0A1Y1ZPQ7_9PLEO</name>
<dbReference type="Proteomes" id="UP000193144">
    <property type="component" value="Unassembled WGS sequence"/>
</dbReference>
<reference evidence="3 4" key="1">
    <citation type="submission" date="2016-07" db="EMBL/GenBank/DDBJ databases">
        <title>Pervasive Adenine N6-methylation of Active Genes in Fungi.</title>
        <authorList>
            <consortium name="DOE Joint Genome Institute"/>
            <person name="Mondo S.J."/>
            <person name="Dannebaum R.O."/>
            <person name="Kuo R.C."/>
            <person name="Labutti K."/>
            <person name="Haridas S."/>
            <person name="Kuo A."/>
            <person name="Salamov A."/>
            <person name="Ahrendt S.R."/>
            <person name="Lipzen A."/>
            <person name="Sullivan W."/>
            <person name="Andreopoulos W.B."/>
            <person name="Clum A."/>
            <person name="Lindquist E."/>
            <person name="Daum C."/>
            <person name="Ramamoorthy G.K."/>
            <person name="Gryganskyi A."/>
            <person name="Culley D."/>
            <person name="Magnuson J.K."/>
            <person name="James T.Y."/>
            <person name="O'Malley M.A."/>
            <person name="Stajich J.E."/>
            <person name="Spatafora J.W."/>
            <person name="Visel A."/>
            <person name="Grigoriev I.V."/>
        </authorList>
    </citation>
    <scope>NUCLEOTIDE SEQUENCE [LARGE SCALE GENOMIC DNA]</scope>
    <source>
        <strain evidence="3 4">CBS 115471</strain>
    </source>
</reference>
<dbReference type="SMART" id="SM00450">
    <property type="entry name" value="RHOD"/>
    <property type="match status" value="1"/>
</dbReference>
<protein>
    <submittedName>
        <fullName evidence="3">Rhodanese-like domain-containing protein</fullName>
    </submittedName>
</protein>
<dbReference type="PROSITE" id="PS50206">
    <property type="entry name" value="RHODANESE_3"/>
    <property type="match status" value="1"/>
</dbReference>
<evidence type="ECO:0000256" key="1">
    <source>
        <dbReference type="SAM" id="MobiDB-lite"/>
    </source>
</evidence>
<organism evidence="3 4">
    <name type="scientific">Clohesyomyces aquaticus</name>
    <dbReference type="NCBI Taxonomy" id="1231657"/>
    <lineage>
        <taxon>Eukaryota</taxon>
        <taxon>Fungi</taxon>
        <taxon>Dikarya</taxon>
        <taxon>Ascomycota</taxon>
        <taxon>Pezizomycotina</taxon>
        <taxon>Dothideomycetes</taxon>
        <taxon>Pleosporomycetidae</taxon>
        <taxon>Pleosporales</taxon>
        <taxon>Lindgomycetaceae</taxon>
        <taxon>Clohesyomyces</taxon>
    </lineage>
</organism>
<evidence type="ECO:0000259" key="2">
    <source>
        <dbReference type="PROSITE" id="PS50206"/>
    </source>
</evidence>
<dbReference type="PANTHER" id="PTHR45431:SF3">
    <property type="entry name" value="RHODANESE-LIKE DOMAIN-CONTAINING PROTEIN 15, CHLOROPLASTIC"/>
    <property type="match status" value="1"/>
</dbReference>
<dbReference type="AlphaFoldDB" id="A0A1Y1ZPQ7"/>